<feature type="compositionally biased region" description="Low complexity" evidence="1">
    <location>
        <begin position="187"/>
        <end position="199"/>
    </location>
</feature>
<protein>
    <submittedName>
        <fullName evidence="3">CSON002107 protein</fullName>
    </submittedName>
</protein>
<evidence type="ECO:0000313" key="4">
    <source>
        <dbReference type="EMBL" id="SSX20639.1"/>
    </source>
</evidence>
<evidence type="ECO:0000313" key="3">
    <source>
        <dbReference type="EMBL" id="SSX00259.1"/>
    </source>
</evidence>
<proteinExistence type="predicted"/>
<feature type="signal peptide" evidence="2">
    <location>
        <begin position="1"/>
        <end position="21"/>
    </location>
</feature>
<accession>A0A336K6F4</accession>
<dbReference type="EMBL" id="UFQS01000134">
    <property type="protein sequence ID" value="SSX00259.1"/>
    <property type="molecule type" value="Genomic_DNA"/>
</dbReference>
<feature type="region of interest" description="Disordered" evidence="1">
    <location>
        <begin position="180"/>
        <end position="248"/>
    </location>
</feature>
<sequence length="466" mass="53281">MQTILSVLLLLGLVTPEFCFAYTYPIFGTKRFQRGQPPQYQMAPSLPVQYQYQAPPQQYYSGPDMYDSEFYYQQPRRESGNYFGMPTYHGEYKPTPYYYAHGPSYSYTDERDVNSNPMDDLHEEMLQEDAIDRGEYGPVGQEIWYESPGHSSDSLAKANAAFLHNLMLYQKQFGGPKMQGIKDFDIPSTNSNNNPSSSNYEYDYDEHGISDWYDTPSSPSEHQQSYHKNVISPSSSSSLYNDDDTDELSNDKEVKELKALVNKHRKEHDSLYANSDWNQNAAYSPAEYDDPEYEDAWINWDSKRSTAPKKVLPKSGKKPTQLDSKKKQLDKVSVSKIQITTQKPVVSDKTSKSNGVNGQKEVVLPRPASPVKHPFQTPPFNSNLPLSQPQIMEAKKQLSSQKPHSSGAIYDTIKQILRMEQNLDKEQQHVQQKRYVSNEGSLVHELNGLKRHAANKKNLVKILLLL</sequence>
<evidence type="ECO:0000256" key="1">
    <source>
        <dbReference type="SAM" id="MobiDB-lite"/>
    </source>
</evidence>
<dbReference type="VEuPathDB" id="VectorBase:CSON002107"/>
<reference evidence="4" key="2">
    <citation type="submission" date="2018-07" db="EMBL/GenBank/DDBJ databases">
        <authorList>
            <person name="Quirk P.G."/>
            <person name="Krulwich T.A."/>
        </authorList>
    </citation>
    <scope>NUCLEOTIDE SEQUENCE</scope>
</reference>
<keyword evidence="2" id="KW-0732">Signal</keyword>
<feature type="chain" id="PRO_5036062010" evidence="2">
    <location>
        <begin position="22"/>
        <end position="466"/>
    </location>
</feature>
<name>A0A336K6F4_CULSO</name>
<organism evidence="3">
    <name type="scientific">Culicoides sonorensis</name>
    <name type="common">Biting midge</name>
    <dbReference type="NCBI Taxonomy" id="179676"/>
    <lineage>
        <taxon>Eukaryota</taxon>
        <taxon>Metazoa</taxon>
        <taxon>Ecdysozoa</taxon>
        <taxon>Arthropoda</taxon>
        <taxon>Hexapoda</taxon>
        <taxon>Insecta</taxon>
        <taxon>Pterygota</taxon>
        <taxon>Neoptera</taxon>
        <taxon>Endopterygota</taxon>
        <taxon>Diptera</taxon>
        <taxon>Nematocera</taxon>
        <taxon>Chironomoidea</taxon>
        <taxon>Ceratopogonidae</taxon>
        <taxon>Ceratopogoninae</taxon>
        <taxon>Culicoides</taxon>
        <taxon>Monoculicoides</taxon>
    </lineage>
</organism>
<dbReference type="AlphaFoldDB" id="A0A336K6F4"/>
<gene>
    <name evidence="3" type="primary">CSON002107</name>
</gene>
<feature type="compositionally biased region" description="Polar residues" evidence="1">
    <location>
        <begin position="215"/>
        <end position="227"/>
    </location>
</feature>
<evidence type="ECO:0000256" key="2">
    <source>
        <dbReference type="SAM" id="SignalP"/>
    </source>
</evidence>
<reference evidence="3" key="1">
    <citation type="submission" date="2018-04" db="EMBL/GenBank/DDBJ databases">
        <authorList>
            <person name="Go L.Y."/>
            <person name="Mitchell J.A."/>
        </authorList>
    </citation>
    <scope>NUCLEOTIDE SEQUENCE</scope>
    <source>
        <tissue evidence="3">Whole organism</tissue>
    </source>
</reference>
<dbReference type="OMA" id="DDHESSN"/>
<dbReference type="EMBL" id="UFQT01000134">
    <property type="protein sequence ID" value="SSX20639.1"/>
    <property type="molecule type" value="Genomic_DNA"/>
</dbReference>
<feature type="region of interest" description="Disordered" evidence="1">
    <location>
        <begin position="306"/>
        <end position="329"/>
    </location>
</feature>